<protein>
    <submittedName>
        <fullName evidence="2">DUF5672 family protein</fullName>
    </submittedName>
</protein>
<evidence type="ECO:0000259" key="1">
    <source>
        <dbReference type="Pfam" id="PF18922"/>
    </source>
</evidence>
<feature type="domain" description="DUF5672" evidence="1">
    <location>
        <begin position="58"/>
        <end position="176"/>
    </location>
</feature>
<proteinExistence type="predicted"/>
<dbReference type="EMBL" id="JBHUOS010000014">
    <property type="protein sequence ID" value="MFD2917160.1"/>
    <property type="molecule type" value="Genomic_DNA"/>
</dbReference>
<dbReference type="Pfam" id="PF18922">
    <property type="entry name" value="DUF5672"/>
    <property type="match status" value="1"/>
</dbReference>
<keyword evidence="3" id="KW-1185">Reference proteome</keyword>
<comment type="caution">
    <text evidence="2">The sequence shown here is derived from an EMBL/GenBank/DDBJ whole genome shotgun (WGS) entry which is preliminary data.</text>
</comment>
<organism evidence="2 3">
    <name type="scientific">Psychroserpens luteus</name>
    <dbReference type="NCBI Taxonomy" id="1434066"/>
    <lineage>
        <taxon>Bacteria</taxon>
        <taxon>Pseudomonadati</taxon>
        <taxon>Bacteroidota</taxon>
        <taxon>Flavobacteriia</taxon>
        <taxon>Flavobacteriales</taxon>
        <taxon>Flavobacteriaceae</taxon>
        <taxon>Psychroserpens</taxon>
    </lineage>
</organism>
<dbReference type="InterPro" id="IPR029044">
    <property type="entry name" value="Nucleotide-diphossugar_trans"/>
</dbReference>
<dbReference type="Gene3D" id="3.90.550.10">
    <property type="entry name" value="Spore Coat Polysaccharide Biosynthesis Protein SpsA, Chain A"/>
    <property type="match status" value="1"/>
</dbReference>
<gene>
    <name evidence="2" type="ORF">ACFS29_16020</name>
</gene>
<evidence type="ECO:0000313" key="3">
    <source>
        <dbReference type="Proteomes" id="UP001597548"/>
    </source>
</evidence>
<accession>A0ABW5ZVW3</accession>
<sequence length="462" mass="53826">MKSMLNLENVTLLGVDCVDLNRLICAADISEKFINFKSVKLLTHFESSDSRVVTIPQITSIEAYSEFMIKELYKYVDTDFVLVFQYDGFVINPKRWSNDFFDYDYIGAPCFWGMGNGGFSFRSKKLLNILKNEESIVDFHPEDHKICETYRPELEAKGIKYAPVEIAKKFSVENNTWNGQFGFHNADISLWDSEKFVSTPKVEDFVNKLQNQNDDTNPIKLSYVVQIYLEDNTFNPLQELIDVYSGYSRDILKHMHFVFVDDHSPVPVEIPEDTILNYTLVRVKTDIMWNQGGARNLGVKLAKSERFIATDLDVLFPENLLSKLVDYSLPNNSVFKFNTISNLESVRPHVNVFFMTKKVFMKTQGVDEEFSGNYGFEDIFFYHQQKALGTKFFLYRYSNIVHKEHKDSEDTQHNSLIRDKEINEQLIADKLEIIKNSANPLDARSQLYLNFEWEVLEEQMHK</sequence>
<dbReference type="RefSeq" id="WP_194509135.1">
    <property type="nucleotide sequence ID" value="NZ_JADILU010000006.1"/>
</dbReference>
<dbReference type="SUPFAM" id="SSF53448">
    <property type="entry name" value="Nucleotide-diphospho-sugar transferases"/>
    <property type="match status" value="1"/>
</dbReference>
<dbReference type="CDD" id="cd00761">
    <property type="entry name" value="Glyco_tranf_GTA_type"/>
    <property type="match status" value="1"/>
</dbReference>
<evidence type="ECO:0000313" key="2">
    <source>
        <dbReference type="EMBL" id="MFD2917160.1"/>
    </source>
</evidence>
<reference evidence="3" key="1">
    <citation type="journal article" date="2019" name="Int. J. Syst. Evol. Microbiol.">
        <title>The Global Catalogue of Microorganisms (GCM) 10K type strain sequencing project: providing services to taxonomists for standard genome sequencing and annotation.</title>
        <authorList>
            <consortium name="The Broad Institute Genomics Platform"/>
            <consortium name="The Broad Institute Genome Sequencing Center for Infectious Disease"/>
            <person name="Wu L."/>
            <person name="Ma J."/>
        </authorList>
    </citation>
    <scope>NUCLEOTIDE SEQUENCE [LARGE SCALE GENOMIC DNA]</scope>
    <source>
        <strain evidence="3">KCTC 32514</strain>
    </source>
</reference>
<dbReference type="InterPro" id="IPR043729">
    <property type="entry name" value="DUF5672"/>
</dbReference>
<name>A0ABW5ZVW3_9FLAO</name>
<dbReference type="Proteomes" id="UP001597548">
    <property type="component" value="Unassembled WGS sequence"/>
</dbReference>